<gene>
    <name evidence="3" type="ORF">B842_06120</name>
</gene>
<accession>A0A0B5DA48</accession>
<dbReference type="AlphaFoldDB" id="A0A0B5DA48"/>
<name>A0A0B5DA48_9CORY</name>
<dbReference type="OrthoDB" id="4420982at2"/>
<protein>
    <submittedName>
        <fullName evidence="3">Universal stress protein</fullName>
    </submittedName>
</protein>
<dbReference type="SUPFAM" id="SSF52402">
    <property type="entry name" value="Adenine nucleotide alpha hydrolases-like"/>
    <property type="match status" value="1"/>
</dbReference>
<dbReference type="PANTHER" id="PTHR46268:SF6">
    <property type="entry name" value="UNIVERSAL STRESS PROTEIN UP12"/>
    <property type="match status" value="1"/>
</dbReference>
<sequence length="151" mass="15837">MINYSTIAVGTDGSESSLAAVRAAASLARVYDAELIIMAAWYATSGSLLNAPHTDVSSLPIVEEEVAEEHLRTAQVVAEEEGAPRITARKIAGAPATALTKAVEELGVDLLVVGNKGVNTLTGRVFGNIPTEVVRNSTVNVMIVNTAQHRI</sequence>
<dbReference type="Gene3D" id="3.40.50.620">
    <property type="entry name" value="HUPs"/>
    <property type="match status" value="1"/>
</dbReference>
<evidence type="ECO:0000259" key="2">
    <source>
        <dbReference type="Pfam" id="PF00582"/>
    </source>
</evidence>
<dbReference type="Pfam" id="PF00582">
    <property type="entry name" value="Usp"/>
    <property type="match status" value="1"/>
</dbReference>
<feature type="domain" description="UspA" evidence="2">
    <location>
        <begin position="4"/>
        <end position="144"/>
    </location>
</feature>
<comment type="similarity">
    <text evidence="1">Belongs to the universal stress protein A family.</text>
</comment>
<dbReference type="HOGENOM" id="CLU_049301_16_4_11"/>
<evidence type="ECO:0000313" key="4">
    <source>
        <dbReference type="Proteomes" id="UP000031524"/>
    </source>
</evidence>
<dbReference type="Proteomes" id="UP000031524">
    <property type="component" value="Chromosome"/>
</dbReference>
<dbReference type="STRING" id="1223515.B842_06120"/>
<dbReference type="RefSeq" id="WP_040085747.1">
    <property type="nucleotide sequence ID" value="NZ_BCSU01000002.1"/>
</dbReference>
<dbReference type="EMBL" id="CP005286">
    <property type="protein sequence ID" value="AJE33073.1"/>
    <property type="molecule type" value="Genomic_DNA"/>
</dbReference>
<evidence type="ECO:0000256" key="1">
    <source>
        <dbReference type="ARBA" id="ARBA00008791"/>
    </source>
</evidence>
<dbReference type="InterPro" id="IPR014729">
    <property type="entry name" value="Rossmann-like_a/b/a_fold"/>
</dbReference>
<proteinExistence type="inferred from homology"/>
<dbReference type="KEGG" id="chm:B842_06120"/>
<dbReference type="InterPro" id="IPR006015">
    <property type="entry name" value="Universal_stress_UspA"/>
</dbReference>
<dbReference type="InterPro" id="IPR006016">
    <property type="entry name" value="UspA"/>
</dbReference>
<organism evidence="3 4">
    <name type="scientific">Corynebacterium humireducens NBRC 106098 = DSM 45392</name>
    <dbReference type="NCBI Taxonomy" id="1223515"/>
    <lineage>
        <taxon>Bacteria</taxon>
        <taxon>Bacillati</taxon>
        <taxon>Actinomycetota</taxon>
        <taxon>Actinomycetes</taxon>
        <taxon>Mycobacteriales</taxon>
        <taxon>Corynebacteriaceae</taxon>
        <taxon>Corynebacterium</taxon>
    </lineage>
</organism>
<reference evidence="3 4" key="1">
    <citation type="submission" date="2013-04" db="EMBL/GenBank/DDBJ databases">
        <title>Complete genome sequence of Corynebacterium humireducens DSM 45392(T), isolated from a wastewater-fed microbial fuel cell.</title>
        <authorList>
            <person name="Ruckert C."/>
            <person name="Albersmeier A."/>
            <person name="Kalinowski J."/>
        </authorList>
    </citation>
    <scope>NUCLEOTIDE SEQUENCE [LARGE SCALE GENOMIC DNA]</scope>
    <source>
        <strain evidence="4">MFC-5</strain>
    </source>
</reference>
<dbReference type="PANTHER" id="PTHR46268">
    <property type="entry name" value="STRESS RESPONSE PROTEIN NHAX"/>
    <property type="match status" value="1"/>
</dbReference>
<keyword evidence="4" id="KW-1185">Reference proteome</keyword>
<evidence type="ECO:0000313" key="3">
    <source>
        <dbReference type="EMBL" id="AJE33073.1"/>
    </source>
</evidence>
<dbReference type="PRINTS" id="PR01438">
    <property type="entry name" value="UNVRSLSTRESS"/>
</dbReference>
<dbReference type="CDD" id="cd00293">
    <property type="entry name" value="USP-like"/>
    <property type="match status" value="1"/>
</dbReference>